<comment type="caution">
    <text evidence="1">The sequence shown here is derived from an EMBL/GenBank/DDBJ whole genome shotgun (WGS) entry which is preliminary data.</text>
</comment>
<name>A0ABP8PBQ3_9ACTN</name>
<evidence type="ECO:0000313" key="1">
    <source>
        <dbReference type="EMBL" id="GAA4483664.1"/>
    </source>
</evidence>
<protein>
    <submittedName>
        <fullName evidence="1">Uncharacterized protein</fullName>
    </submittedName>
</protein>
<gene>
    <name evidence="1" type="ORF">GCM10023191_005580</name>
</gene>
<dbReference type="Proteomes" id="UP001500503">
    <property type="component" value="Unassembled WGS sequence"/>
</dbReference>
<reference evidence="2" key="1">
    <citation type="journal article" date="2019" name="Int. J. Syst. Evol. Microbiol.">
        <title>The Global Catalogue of Microorganisms (GCM) 10K type strain sequencing project: providing services to taxonomists for standard genome sequencing and annotation.</title>
        <authorList>
            <consortium name="The Broad Institute Genomics Platform"/>
            <consortium name="The Broad Institute Genome Sequencing Center for Infectious Disease"/>
            <person name="Wu L."/>
            <person name="Ma J."/>
        </authorList>
    </citation>
    <scope>NUCLEOTIDE SEQUENCE [LARGE SCALE GENOMIC DNA]</scope>
    <source>
        <strain evidence="2">JCM 17933</strain>
    </source>
</reference>
<organism evidence="1 2">
    <name type="scientific">Actinoallomurus oryzae</name>
    <dbReference type="NCBI Taxonomy" id="502180"/>
    <lineage>
        <taxon>Bacteria</taxon>
        <taxon>Bacillati</taxon>
        <taxon>Actinomycetota</taxon>
        <taxon>Actinomycetes</taxon>
        <taxon>Streptosporangiales</taxon>
        <taxon>Thermomonosporaceae</taxon>
        <taxon>Actinoallomurus</taxon>
    </lineage>
</organism>
<accession>A0ABP8PBQ3</accession>
<dbReference type="RefSeq" id="WP_345456907.1">
    <property type="nucleotide sequence ID" value="NZ_BAABHF010000009.1"/>
</dbReference>
<keyword evidence="2" id="KW-1185">Reference proteome</keyword>
<dbReference type="EMBL" id="BAABHF010000009">
    <property type="protein sequence ID" value="GAA4483664.1"/>
    <property type="molecule type" value="Genomic_DNA"/>
</dbReference>
<proteinExistence type="predicted"/>
<evidence type="ECO:0000313" key="2">
    <source>
        <dbReference type="Proteomes" id="UP001500503"/>
    </source>
</evidence>
<sequence length="98" mass="10678">MTSVESSVSVTFSGGDPYVEVAMWPDEETAFEVAEVSGGPALIMRVGRVKIRLHPDIPCAVDWCDIAAASRLMAAVSAYIRELDRLYAEQADQTDQDV</sequence>